<dbReference type="InterPro" id="IPR013813">
    <property type="entry name" value="Endoribo_LPSP/chorism_mut-like"/>
</dbReference>
<organism evidence="1 2">
    <name type="scientific">Auraticoccus cholistanensis</name>
    <dbReference type="NCBI Taxonomy" id="2656650"/>
    <lineage>
        <taxon>Bacteria</taxon>
        <taxon>Bacillati</taxon>
        <taxon>Actinomycetota</taxon>
        <taxon>Actinomycetes</taxon>
        <taxon>Propionibacteriales</taxon>
        <taxon>Propionibacteriaceae</taxon>
        <taxon>Auraticoccus</taxon>
    </lineage>
</organism>
<reference evidence="1 2" key="1">
    <citation type="submission" date="2019-12" db="EMBL/GenBank/DDBJ databases">
        <title>Auraticoccus cholistani sp. nov., an actinomycete isolated from soil of Cholistan desert.</title>
        <authorList>
            <person name="Cheema M.T."/>
        </authorList>
    </citation>
    <scope>NUCLEOTIDE SEQUENCE [LARGE SCALE GENOMIC DNA]</scope>
    <source>
        <strain evidence="1 2">F435</strain>
    </source>
</reference>
<keyword evidence="2" id="KW-1185">Reference proteome</keyword>
<accession>A0A6A9V263</accession>
<gene>
    <name evidence="1" type="ORF">GC722_17055</name>
</gene>
<dbReference type="AlphaFoldDB" id="A0A6A9V263"/>
<dbReference type="CDD" id="cd02199">
    <property type="entry name" value="YjgF_YER057c_UK114_like_1"/>
    <property type="match status" value="1"/>
</dbReference>
<protein>
    <submittedName>
        <fullName evidence="1">RidA family protein</fullName>
    </submittedName>
</protein>
<evidence type="ECO:0000313" key="2">
    <source>
        <dbReference type="Proteomes" id="UP000435304"/>
    </source>
</evidence>
<dbReference type="InterPro" id="IPR035959">
    <property type="entry name" value="RutC-like_sf"/>
</dbReference>
<dbReference type="PANTHER" id="PTHR43760:SF1">
    <property type="entry name" value="ENDORIBONUCLEASE L-PSP_CHORISMATE MUTASE-LIKE DOMAIN-CONTAINING PROTEIN"/>
    <property type="match status" value="1"/>
</dbReference>
<evidence type="ECO:0000313" key="1">
    <source>
        <dbReference type="EMBL" id="MVA77710.1"/>
    </source>
</evidence>
<dbReference type="PANTHER" id="PTHR43760">
    <property type="entry name" value="ENDORIBONUCLEASE-RELATED"/>
    <property type="match status" value="1"/>
</dbReference>
<dbReference type="SUPFAM" id="SSF55298">
    <property type="entry name" value="YjgF-like"/>
    <property type="match status" value="1"/>
</dbReference>
<dbReference type="EMBL" id="WPCU01000010">
    <property type="protein sequence ID" value="MVA77710.1"/>
    <property type="molecule type" value="Genomic_DNA"/>
</dbReference>
<dbReference type="Pfam" id="PF01042">
    <property type="entry name" value="Ribonuc_L-PSP"/>
    <property type="match status" value="1"/>
</dbReference>
<sequence length="152" mass="15213">MRRHRAREPTVTAAPRPAGAYRVALRHGDQVFVAGMTPREGDTLLVTGQVGSTVGLDEGARLAGVAARRALDAATTCLTGSERLLPLSMTVYVSTREADLPLSAVADGASEVVAEATGSLPVRAAVGVSGLPGGAPVEVSLVLTAVGGGDGG</sequence>
<proteinExistence type="predicted"/>
<dbReference type="InterPro" id="IPR006175">
    <property type="entry name" value="YjgF/YER057c/UK114"/>
</dbReference>
<dbReference type="Gene3D" id="3.30.1330.40">
    <property type="entry name" value="RutC-like"/>
    <property type="match status" value="1"/>
</dbReference>
<name>A0A6A9V263_9ACTN</name>
<dbReference type="Proteomes" id="UP000435304">
    <property type="component" value="Unassembled WGS sequence"/>
</dbReference>
<comment type="caution">
    <text evidence="1">The sequence shown here is derived from an EMBL/GenBank/DDBJ whole genome shotgun (WGS) entry which is preliminary data.</text>
</comment>